<dbReference type="RefSeq" id="WP_235715276.1">
    <property type="nucleotide sequence ID" value="NZ_BAUT01000006.1"/>
</dbReference>
<dbReference type="SUPFAM" id="SSF141371">
    <property type="entry name" value="PilZ domain-like"/>
    <property type="match status" value="1"/>
</dbReference>
<keyword evidence="4" id="KW-1185">Reference proteome</keyword>
<organism evidence="3 4">
    <name type="scientific">Halalkalibacter wakoensis JCM 9140</name>
    <dbReference type="NCBI Taxonomy" id="1236970"/>
    <lineage>
        <taxon>Bacteria</taxon>
        <taxon>Bacillati</taxon>
        <taxon>Bacillota</taxon>
        <taxon>Bacilli</taxon>
        <taxon>Bacillales</taxon>
        <taxon>Bacillaceae</taxon>
        <taxon>Halalkalibacter</taxon>
    </lineage>
</organism>
<dbReference type="EMBL" id="BAUT01000006">
    <property type="protein sequence ID" value="GAE25103.1"/>
    <property type="molecule type" value="Genomic_DNA"/>
</dbReference>
<accession>W4Q060</accession>
<dbReference type="InterPro" id="IPR009926">
    <property type="entry name" value="T3SS_YcgR_PilZN"/>
</dbReference>
<dbReference type="InterPro" id="IPR009875">
    <property type="entry name" value="PilZ_domain"/>
</dbReference>
<feature type="domain" description="Type III secretion system flagellar brake protein YcgR PilZN" evidence="2">
    <location>
        <begin position="2"/>
        <end position="93"/>
    </location>
</feature>
<comment type="caution">
    <text evidence="3">The sequence shown here is derived from an EMBL/GenBank/DDBJ whole genome shotgun (WGS) entry which is preliminary data.</text>
</comment>
<dbReference type="Pfam" id="PF07238">
    <property type="entry name" value="PilZ"/>
    <property type="match status" value="1"/>
</dbReference>
<protein>
    <recommendedName>
        <fullName evidence="5">Flagellar protein</fullName>
    </recommendedName>
</protein>
<dbReference type="AlphaFoldDB" id="W4Q060"/>
<gene>
    <name evidence="3" type="ORF">JCM9140_1075</name>
</gene>
<dbReference type="Gene3D" id="2.40.10.220">
    <property type="entry name" value="predicted glycosyltransferase like domains"/>
    <property type="match status" value="1"/>
</dbReference>
<reference evidence="3" key="1">
    <citation type="journal article" date="2014" name="Genome Announc.">
        <title>Draft Genome Sequences of Three Alkaliphilic Bacillus Strains, Bacillus wakoensis JCM 9140T, Bacillus akibai JCM 9157T, and Bacillus hemicellulosilyticus JCM 9152T.</title>
        <authorList>
            <person name="Yuki M."/>
            <person name="Oshima K."/>
            <person name="Suda W."/>
            <person name="Oshida Y."/>
            <person name="Kitamura K."/>
            <person name="Iida T."/>
            <person name="Hattori M."/>
            <person name="Ohkuma M."/>
        </authorList>
    </citation>
    <scope>NUCLEOTIDE SEQUENCE [LARGE SCALE GENOMIC DNA]</scope>
    <source>
        <strain evidence="3">JCM 9140</strain>
    </source>
</reference>
<evidence type="ECO:0000313" key="4">
    <source>
        <dbReference type="Proteomes" id="UP000018890"/>
    </source>
</evidence>
<name>W4Q060_9BACI</name>
<evidence type="ECO:0000259" key="1">
    <source>
        <dbReference type="Pfam" id="PF07238"/>
    </source>
</evidence>
<proteinExistence type="predicted"/>
<dbReference type="GO" id="GO:0035438">
    <property type="term" value="F:cyclic-di-GMP binding"/>
    <property type="evidence" value="ECO:0007669"/>
    <property type="project" value="InterPro"/>
</dbReference>
<sequence>MKIGSTIFLELQEIKELEKTTRRFKCRLVDRKEDIFVIDYPISDETGKPSFFFDGTEFRASFITADDSAMYAFDTEIVGRMKGNIPVLFLKDPGNDKYIRIQRRSYVRVDTSLDVAVHPVNEEFPPFTTLTIDLSGGGCLLSIPDDQPFIDEGQILVFLVLHMQSGEIVYVRALCKIVRVFRLKLDAKKRVSLQFLDIDERDQQKVIRYCFERQLALRRKNEDL</sequence>
<dbReference type="Pfam" id="PF12945">
    <property type="entry name" value="PilZNR"/>
    <property type="match status" value="1"/>
</dbReference>
<dbReference type="STRING" id="1236970.JCM9140_1075"/>
<evidence type="ECO:0000259" key="2">
    <source>
        <dbReference type="Pfam" id="PF12945"/>
    </source>
</evidence>
<evidence type="ECO:0000313" key="3">
    <source>
        <dbReference type="EMBL" id="GAE25103.1"/>
    </source>
</evidence>
<dbReference type="Proteomes" id="UP000018890">
    <property type="component" value="Unassembled WGS sequence"/>
</dbReference>
<evidence type="ECO:0008006" key="5">
    <source>
        <dbReference type="Google" id="ProtNLM"/>
    </source>
</evidence>
<feature type="domain" description="PilZ" evidence="1">
    <location>
        <begin position="102"/>
        <end position="212"/>
    </location>
</feature>